<dbReference type="Gene3D" id="3.20.20.80">
    <property type="entry name" value="Glycosidases"/>
    <property type="match status" value="1"/>
</dbReference>
<keyword evidence="4" id="KW-1185">Reference proteome</keyword>
<feature type="domain" description="Glycosyl hydrolase family 13 catalytic" evidence="2">
    <location>
        <begin position="3"/>
        <end position="315"/>
    </location>
</feature>
<comment type="similarity">
    <text evidence="1">Belongs to the glycosyl hydrolase 13 family.</text>
</comment>
<dbReference type="Proteomes" id="UP000054279">
    <property type="component" value="Unassembled WGS sequence"/>
</dbReference>
<dbReference type="GO" id="GO:0004556">
    <property type="term" value="F:alpha-amylase activity"/>
    <property type="evidence" value="ECO:0007669"/>
    <property type="project" value="TreeGrafter"/>
</dbReference>
<dbReference type="OrthoDB" id="1740265at2759"/>
<dbReference type="InterPro" id="IPR017853">
    <property type="entry name" value="GH"/>
</dbReference>
<dbReference type="GO" id="GO:0004575">
    <property type="term" value="F:sucrose alpha-glucosidase activity"/>
    <property type="evidence" value="ECO:0007669"/>
    <property type="project" value="TreeGrafter"/>
</dbReference>
<gene>
    <name evidence="3" type="ORF">M422DRAFT_785809</name>
</gene>
<dbReference type="SUPFAM" id="SSF51011">
    <property type="entry name" value="Glycosyl hydrolase domain"/>
    <property type="match status" value="1"/>
</dbReference>
<evidence type="ECO:0000313" key="4">
    <source>
        <dbReference type="Proteomes" id="UP000054279"/>
    </source>
</evidence>
<organism evidence="3 4">
    <name type="scientific">Sphaerobolus stellatus (strain SS14)</name>
    <dbReference type="NCBI Taxonomy" id="990650"/>
    <lineage>
        <taxon>Eukaryota</taxon>
        <taxon>Fungi</taxon>
        <taxon>Dikarya</taxon>
        <taxon>Basidiomycota</taxon>
        <taxon>Agaricomycotina</taxon>
        <taxon>Agaricomycetes</taxon>
        <taxon>Phallomycetidae</taxon>
        <taxon>Geastrales</taxon>
        <taxon>Sphaerobolaceae</taxon>
        <taxon>Sphaerobolus</taxon>
    </lineage>
</organism>
<sequence>MLWWLKRGTDGFRMDVINLISKVPGLPDAEVIDPEAKYQKYGKLSVNGPRVHEFIQEMNNRVLSKFPEAITVGQTKLTHDPSQIIKYVQPERKELNMVFQFELNDLDAHPSNALIPVQYKLSDLKKVVKKWQEYMYENGGWNTLYHENHDLGRSITRMLGIKDPRDPLRARGAKLLSILQNTQGGTLYVHEGQELGMMNVPADWDIEEYKAVATQNFYREVLDKRIKETGNSKPDMSDVMAGINLKARDNGRTPVQWSSAPHGGFTSPNAIPWMRVNDDYPYWNAEVQLNDPDSVLSFWKRTISFRKANKVLTYGDFKLLSPEDEKIFAYTRNLNNLTALVIMNFSKEKTTYSDSIVGVTGTAKFLHGNVVSDAVPSLSLEEFEVSLEAWEGRVFIKDV</sequence>
<dbReference type="FunFam" id="3.20.20.80:FF:000087">
    <property type="entry name" value="Oligo-1,6-glucosidase IMA1"/>
    <property type="match status" value="1"/>
</dbReference>
<dbReference type="GO" id="GO:0033934">
    <property type="term" value="F:glucan 1,4-alpha-maltotriohydrolase activity"/>
    <property type="evidence" value="ECO:0007669"/>
    <property type="project" value="TreeGrafter"/>
</dbReference>
<protein>
    <submittedName>
        <fullName evidence="3">Glycoside hydrolase family 13 protein</fullName>
    </submittedName>
</protein>
<dbReference type="GO" id="GO:0000025">
    <property type="term" value="P:maltose catabolic process"/>
    <property type="evidence" value="ECO:0007669"/>
    <property type="project" value="TreeGrafter"/>
</dbReference>
<dbReference type="SUPFAM" id="SSF51445">
    <property type="entry name" value="(Trans)glycosidases"/>
    <property type="match status" value="1"/>
</dbReference>
<name>A0A0C9T6V5_SPHS4</name>
<evidence type="ECO:0000256" key="1">
    <source>
        <dbReference type="ARBA" id="ARBA00008061"/>
    </source>
</evidence>
<dbReference type="PANTHER" id="PTHR10357">
    <property type="entry name" value="ALPHA-AMYLASE FAMILY MEMBER"/>
    <property type="match status" value="1"/>
</dbReference>
<accession>A0A0C9T6V5</accession>
<keyword evidence="3" id="KW-0378">Hydrolase</keyword>
<dbReference type="GO" id="GO:0005987">
    <property type="term" value="P:sucrose catabolic process"/>
    <property type="evidence" value="ECO:0007669"/>
    <property type="project" value="TreeGrafter"/>
</dbReference>
<dbReference type="PANTHER" id="PTHR10357:SF179">
    <property type="entry name" value="NEUTRAL AND BASIC AMINO ACID TRANSPORT PROTEIN RBAT"/>
    <property type="match status" value="1"/>
</dbReference>
<dbReference type="EMBL" id="KN837466">
    <property type="protein sequence ID" value="KIJ24683.1"/>
    <property type="molecule type" value="Genomic_DNA"/>
</dbReference>
<evidence type="ECO:0000259" key="2">
    <source>
        <dbReference type="Pfam" id="PF00128"/>
    </source>
</evidence>
<reference evidence="3 4" key="1">
    <citation type="submission" date="2014-06" db="EMBL/GenBank/DDBJ databases">
        <title>Evolutionary Origins and Diversification of the Mycorrhizal Mutualists.</title>
        <authorList>
            <consortium name="DOE Joint Genome Institute"/>
            <consortium name="Mycorrhizal Genomics Consortium"/>
            <person name="Kohler A."/>
            <person name="Kuo A."/>
            <person name="Nagy L.G."/>
            <person name="Floudas D."/>
            <person name="Copeland A."/>
            <person name="Barry K.W."/>
            <person name="Cichocki N."/>
            <person name="Veneault-Fourrey C."/>
            <person name="LaButti K."/>
            <person name="Lindquist E.A."/>
            <person name="Lipzen A."/>
            <person name="Lundell T."/>
            <person name="Morin E."/>
            <person name="Murat C."/>
            <person name="Riley R."/>
            <person name="Ohm R."/>
            <person name="Sun H."/>
            <person name="Tunlid A."/>
            <person name="Henrissat B."/>
            <person name="Grigoriev I.V."/>
            <person name="Hibbett D.S."/>
            <person name="Martin F."/>
        </authorList>
    </citation>
    <scope>NUCLEOTIDE SEQUENCE [LARGE SCALE GENOMIC DNA]</scope>
    <source>
        <strain evidence="3 4">SS14</strain>
    </source>
</reference>
<dbReference type="Pfam" id="PF00128">
    <property type="entry name" value="Alpha-amylase"/>
    <property type="match status" value="1"/>
</dbReference>
<dbReference type="Gene3D" id="2.60.40.1180">
    <property type="entry name" value="Golgi alpha-mannosidase II"/>
    <property type="match status" value="1"/>
</dbReference>
<evidence type="ECO:0000313" key="3">
    <source>
        <dbReference type="EMBL" id="KIJ24683.1"/>
    </source>
</evidence>
<dbReference type="HOGENOM" id="CLU_006462_5_0_1"/>
<dbReference type="AlphaFoldDB" id="A0A0C9T6V5"/>
<dbReference type="GO" id="GO:0004574">
    <property type="term" value="F:oligo-1,6-glucosidase activity"/>
    <property type="evidence" value="ECO:0007669"/>
    <property type="project" value="TreeGrafter"/>
</dbReference>
<dbReference type="InterPro" id="IPR006047">
    <property type="entry name" value="GH13_cat_dom"/>
</dbReference>
<dbReference type="InterPro" id="IPR013780">
    <property type="entry name" value="Glyco_hydro_b"/>
</dbReference>
<proteinExistence type="inferred from homology"/>